<dbReference type="PANTHER" id="PTHR35040:SF9">
    <property type="entry name" value="4-LIKE CELL SURFACE PROTEIN, PUTATIVE (AFU_ORTHOLOGUE AFUA_4G14080)-RELATED"/>
    <property type="match status" value="1"/>
</dbReference>
<accession>A0A4R6RJP9</accession>
<evidence type="ECO:0000313" key="2">
    <source>
        <dbReference type="EMBL" id="TDP86861.1"/>
    </source>
</evidence>
<dbReference type="AlphaFoldDB" id="A0A4R6RJP9"/>
<gene>
    <name evidence="2" type="ORF">EDD54_0745</name>
</gene>
<reference evidence="2 3" key="1">
    <citation type="submission" date="2019-03" db="EMBL/GenBank/DDBJ databases">
        <title>Genomic Encyclopedia of Type Strains, Phase IV (KMG-IV): sequencing the most valuable type-strain genomes for metagenomic binning, comparative biology and taxonomic classification.</title>
        <authorList>
            <person name="Goeker M."/>
        </authorList>
    </citation>
    <scope>NUCLEOTIDE SEQUENCE [LARGE SCALE GENOMIC DNA]</scope>
    <source>
        <strain evidence="2 3">DSM 102969</strain>
    </source>
</reference>
<evidence type="ECO:0000313" key="3">
    <source>
        <dbReference type="Proteomes" id="UP000294547"/>
    </source>
</evidence>
<organism evidence="2 3">
    <name type="scientific">Oharaeibacter diazotrophicus</name>
    <dbReference type="NCBI Taxonomy" id="1920512"/>
    <lineage>
        <taxon>Bacteria</taxon>
        <taxon>Pseudomonadati</taxon>
        <taxon>Pseudomonadota</taxon>
        <taxon>Alphaproteobacteria</taxon>
        <taxon>Hyphomicrobiales</taxon>
        <taxon>Pleomorphomonadaceae</taxon>
        <taxon>Oharaeibacter</taxon>
    </lineage>
</organism>
<feature type="signal peptide" evidence="1">
    <location>
        <begin position="1"/>
        <end position="27"/>
    </location>
</feature>
<dbReference type="InterPro" id="IPR021986">
    <property type="entry name" value="Spherulin4"/>
</dbReference>
<evidence type="ECO:0000256" key="1">
    <source>
        <dbReference type="SAM" id="SignalP"/>
    </source>
</evidence>
<dbReference type="PANTHER" id="PTHR35040">
    <property type="match status" value="1"/>
</dbReference>
<dbReference type="RefSeq" id="WP_126536458.1">
    <property type="nucleotide sequence ID" value="NZ_BSPM01000008.1"/>
</dbReference>
<dbReference type="Proteomes" id="UP000294547">
    <property type="component" value="Unassembled WGS sequence"/>
</dbReference>
<dbReference type="Pfam" id="PF12138">
    <property type="entry name" value="Spherulin4"/>
    <property type="match status" value="1"/>
</dbReference>
<protein>
    <submittedName>
        <fullName evidence="2">Spherulation-specific family 4 protein</fullName>
    </submittedName>
</protein>
<dbReference type="EMBL" id="SNXY01000006">
    <property type="protein sequence ID" value="TDP86861.1"/>
    <property type="molecule type" value="Genomic_DNA"/>
</dbReference>
<dbReference type="OrthoDB" id="508445at2"/>
<proteinExistence type="predicted"/>
<sequence length="319" mass="34736">MGSILSRGFAAALAVAASIGIMEPALAETPVCPALTAKRSLNIIVPAYFYPTDPGAPEQWDKLVASARAATRAGFRLAVIVNANNGELDDDSDFSPDYAAVVDRLDAAGALILAYVHPYQKPQPGKLPSVQRPVGDIATNLSYYKKFYPKVDGVFLDVNLANKSNVDYYRDIRKAVYLAFGASAYTVFNGGDYSEDTAAWPHAAQYRDLFDTIVIYENSGAEWTKERSYPAWVRQGAPDKQAFIVHHAGKLPGGTARARFCGVARELLYVVPARRNAAWLYAVQGSPERNVYGSLGNAFDTLMSVACWVNDQKACDYSP</sequence>
<feature type="chain" id="PRO_5020519911" evidence="1">
    <location>
        <begin position="28"/>
        <end position="319"/>
    </location>
</feature>
<comment type="caution">
    <text evidence="2">The sequence shown here is derived from an EMBL/GenBank/DDBJ whole genome shotgun (WGS) entry which is preliminary data.</text>
</comment>
<keyword evidence="1" id="KW-0732">Signal</keyword>
<name>A0A4R6RJP9_9HYPH</name>
<keyword evidence="3" id="KW-1185">Reference proteome</keyword>